<dbReference type="Pfam" id="PF07502">
    <property type="entry name" value="MANEC"/>
    <property type="match status" value="1"/>
</dbReference>
<feature type="transmembrane region" description="Helical" evidence="8">
    <location>
        <begin position="351"/>
        <end position="372"/>
    </location>
</feature>
<dbReference type="GO" id="GO:0016020">
    <property type="term" value="C:membrane"/>
    <property type="evidence" value="ECO:0007669"/>
    <property type="project" value="UniProtKB-SubCell"/>
</dbReference>
<dbReference type="FunFam" id="4.10.410.10:FF:000004">
    <property type="entry name" value="Tissue factor pathway inhibitor"/>
    <property type="match status" value="2"/>
</dbReference>
<comment type="subcellular location">
    <subcellularLocation>
        <location evidence="1">Membrane</location>
    </subcellularLocation>
</comment>
<sequence>MVYFWTTTVVYLLLCCICSGYATNSTCKWRLYDDLGLDVRSLDDGANYAAHLPDISDSNGCQMACCARDDCQLAILGTPADDGVAECFLVSCMKDGNDVCRLQPSSQFKVFRKMASPAQSAGTCTECCRSPRQVGPCKAAMPRFYYDISTQSCKSFIYGGCRGNSNNFESQEECESACRNVTGTDMETVDPAVLPKQTSDDFDEMCHAAPKTGPCRASLRHYFYNSSTGSCQTFIYGGCQGNKNNYATAEMCQATCNGKGTPSPRRPADVTPMVPAGKEHCLMASDPGRCRAAFSMFYYDSKTSSCHQFIYGGCGGNANRFSSLEECMDTCSVQDGQYNEHGATRDRWTPAFFLVATVGIISAVLLVGLILISVRKFKMTHVPLDDKEILLSEEELVEGHTSLGDTA</sequence>
<keyword evidence="4" id="KW-0722">Serine protease inhibitor</keyword>
<feature type="chain" id="PRO_5044838753" evidence="9">
    <location>
        <begin position="23"/>
        <end position="407"/>
    </location>
</feature>
<dbReference type="Pfam" id="PF00014">
    <property type="entry name" value="Kunitz_BPTI"/>
    <property type="match status" value="3"/>
</dbReference>
<dbReference type="Gene3D" id="4.10.410.10">
    <property type="entry name" value="Pancreatic trypsin inhibitor Kunitz domain"/>
    <property type="match status" value="3"/>
</dbReference>
<evidence type="ECO:0000256" key="3">
    <source>
        <dbReference type="ARBA" id="ARBA00022729"/>
    </source>
</evidence>
<dbReference type="PRINTS" id="PR00759">
    <property type="entry name" value="BASICPTASE"/>
</dbReference>
<accession>A0ABD1KBB7</accession>
<evidence type="ECO:0000313" key="13">
    <source>
        <dbReference type="Proteomes" id="UP001591681"/>
    </source>
</evidence>
<dbReference type="PROSITE" id="PS50986">
    <property type="entry name" value="MANSC"/>
    <property type="match status" value="1"/>
</dbReference>
<dbReference type="InterPro" id="IPR036880">
    <property type="entry name" value="Kunitz_BPTI_sf"/>
</dbReference>
<comment type="caution">
    <text evidence="12">The sequence shown here is derived from an EMBL/GenBank/DDBJ whole genome shotgun (WGS) entry which is preliminary data.</text>
</comment>
<keyword evidence="7" id="KW-0325">Glycoprotein</keyword>
<evidence type="ECO:0000259" key="11">
    <source>
        <dbReference type="PROSITE" id="PS50986"/>
    </source>
</evidence>
<evidence type="ECO:0000256" key="2">
    <source>
        <dbReference type="ARBA" id="ARBA00022690"/>
    </source>
</evidence>
<evidence type="ECO:0000256" key="6">
    <source>
        <dbReference type="ARBA" id="ARBA00023157"/>
    </source>
</evidence>
<dbReference type="Proteomes" id="UP001591681">
    <property type="component" value="Unassembled WGS sequence"/>
</dbReference>
<protein>
    <submittedName>
        <fullName evidence="12">Uncharacterized protein</fullName>
    </submittedName>
</protein>
<dbReference type="AlphaFoldDB" id="A0ABD1KBB7"/>
<dbReference type="PROSITE" id="PS00280">
    <property type="entry name" value="BPTI_KUNITZ_1"/>
    <property type="match status" value="2"/>
</dbReference>
<dbReference type="InterPro" id="IPR011106">
    <property type="entry name" value="MANSC_N"/>
</dbReference>
<keyword evidence="8" id="KW-0812">Transmembrane</keyword>
<dbReference type="PANTHER" id="PTHR47247">
    <property type="entry name" value="KUNITZ-TYPE PROTEASE INHIBITOR 2"/>
    <property type="match status" value="1"/>
</dbReference>
<keyword evidence="6" id="KW-1015">Disulfide bond</keyword>
<dbReference type="InterPro" id="IPR013980">
    <property type="entry name" value="MANSC_dom"/>
</dbReference>
<evidence type="ECO:0000313" key="12">
    <source>
        <dbReference type="EMBL" id="KAL2096432.1"/>
    </source>
</evidence>
<keyword evidence="13" id="KW-1185">Reference proteome</keyword>
<evidence type="ECO:0000259" key="10">
    <source>
        <dbReference type="PROSITE" id="PS50279"/>
    </source>
</evidence>
<evidence type="ECO:0000256" key="4">
    <source>
        <dbReference type="ARBA" id="ARBA00022900"/>
    </source>
</evidence>
<dbReference type="InterPro" id="IPR020901">
    <property type="entry name" value="Prtase_inh_Kunz-CS"/>
</dbReference>
<feature type="domain" description="BPTI/Kunitz inhibitor" evidence="10">
    <location>
        <begin position="128"/>
        <end position="178"/>
    </location>
</feature>
<feature type="domain" description="BPTI/Kunitz inhibitor" evidence="10">
    <location>
        <begin position="206"/>
        <end position="256"/>
    </location>
</feature>
<keyword evidence="3 9" id="KW-0732">Signal</keyword>
<keyword evidence="2" id="KW-0646">Protease inhibitor</keyword>
<evidence type="ECO:0000256" key="9">
    <source>
        <dbReference type="SAM" id="SignalP"/>
    </source>
</evidence>
<reference evidence="12 13" key="1">
    <citation type="submission" date="2024-09" db="EMBL/GenBank/DDBJ databases">
        <title>A chromosome-level genome assembly of Gray's grenadier anchovy, Coilia grayii.</title>
        <authorList>
            <person name="Fu Z."/>
        </authorList>
    </citation>
    <scope>NUCLEOTIDE SEQUENCE [LARGE SCALE GENOMIC DNA]</scope>
    <source>
        <strain evidence="12">G4</strain>
        <tissue evidence="12">Muscle</tissue>
    </source>
</reference>
<dbReference type="SMART" id="SM00131">
    <property type="entry name" value="KU"/>
    <property type="match status" value="3"/>
</dbReference>
<keyword evidence="8" id="KW-1133">Transmembrane helix</keyword>
<gene>
    <name evidence="12" type="ORF">ACEWY4_008580</name>
</gene>
<keyword evidence="5 8" id="KW-0472">Membrane</keyword>
<evidence type="ECO:0000256" key="1">
    <source>
        <dbReference type="ARBA" id="ARBA00004370"/>
    </source>
</evidence>
<dbReference type="PROSITE" id="PS50279">
    <property type="entry name" value="BPTI_KUNITZ_2"/>
    <property type="match status" value="3"/>
</dbReference>
<dbReference type="SMART" id="SM00765">
    <property type="entry name" value="MANEC"/>
    <property type="match status" value="1"/>
</dbReference>
<evidence type="ECO:0000256" key="7">
    <source>
        <dbReference type="ARBA" id="ARBA00023180"/>
    </source>
</evidence>
<evidence type="ECO:0000256" key="5">
    <source>
        <dbReference type="ARBA" id="ARBA00023136"/>
    </source>
</evidence>
<dbReference type="GO" id="GO:0044483">
    <property type="term" value="P:venom-mediated perturbation of hemostasis"/>
    <property type="evidence" value="ECO:0007669"/>
    <property type="project" value="UniProtKB-ARBA"/>
</dbReference>
<name>A0ABD1KBB7_9TELE</name>
<proteinExistence type="predicted"/>
<dbReference type="GO" id="GO:0004867">
    <property type="term" value="F:serine-type endopeptidase inhibitor activity"/>
    <property type="evidence" value="ECO:0007669"/>
    <property type="project" value="UniProtKB-KW"/>
</dbReference>
<dbReference type="InterPro" id="IPR002223">
    <property type="entry name" value="Kunitz_BPTI"/>
</dbReference>
<dbReference type="PANTHER" id="PTHR47247:SF1">
    <property type="entry name" value="KUNITZ-TYPE PROTEASE INHIBITOR 2"/>
    <property type="match status" value="1"/>
</dbReference>
<feature type="domain" description="MANSC" evidence="11">
    <location>
        <begin position="30"/>
        <end position="111"/>
    </location>
</feature>
<feature type="domain" description="BPTI/Kunitz inhibitor" evidence="10">
    <location>
        <begin position="281"/>
        <end position="331"/>
    </location>
</feature>
<evidence type="ECO:0000256" key="8">
    <source>
        <dbReference type="SAM" id="Phobius"/>
    </source>
</evidence>
<dbReference type="CDD" id="cd00109">
    <property type="entry name" value="Kunitz-type"/>
    <property type="match status" value="2"/>
</dbReference>
<dbReference type="EMBL" id="JBHFQA010000007">
    <property type="protein sequence ID" value="KAL2096432.1"/>
    <property type="molecule type" value="Genomic_DNA"/>
</dbReference>
<dbReference type="SUPFAM" id="SSF57362">
    <property type="entry name" value="BPTI-like"/>
    <property type="match status" value="3"/>
</dbReference>
<feature type="signal peptide" evidence="9">
    <location>
        <begin position="1"/>
        <end position="22"/>
    </location>
</feature>
<dbReference type="FunFam" id="4.10.410.10:FF:000021">
    <property type="entry name" value="Serine protease inhibitor, putative"/>
    <property type="match status" value="1"/>
</dbReference>
<organism evidence="12 13">
    <name type="scientific">Coilia grayii</name>
    <name type="common">Gray's grenadier anchovy</name>
    <dbReference type="NCBI Taxonomy" id="363190"/>
    <lineage>
        <taxon>Eukaryota</taxon>
        <taxon>Metazoa</taxon>
        <taxon>Chordata</taxon>
        <taxon>Craniata</taxon>
        <taxon>Vertebrata</taxon>
        <taxon>Euteleostomi</taxon>
        <taxon>Actinopterygii</taxon>
        <taxon>Neopterygii</taxon>
        <taxon>Teleostei</taxon>
        <taxon>Clupei</taxon>
        <taxon>Clupeiformes</taxon>
        <taxon>Clupeoidei</taxon>
        <taxon>Engraulidae</taxon>
        <taxon>Coilinae</taxon>
        <taxon>Coilia</taxon>
    </lineage>
</organism>